<gene>
    <name evidence="1" type="ORF">O987_06300</name>
</gene>
<dbReference type="HOGENOM" id="CLU_2988870_0_0_4"/>
<dbReference type="AlphaFoldDB" id="A0A076PIE9"/>
<protein>
    <submittedName>
        <fullName evidence="1">Uncharacterized protein</fullName>
    </submittedName>
</protein>
<dbReference type="Proteomes" id="UP000028782">
    <property type="component" value="Chromosome"/>
</dbReference>
<sequence length="57" mass="6765">MSERIEQLRLEALMLMTPESVEMRVQDKCKCKCRPCVATRIHSSRIRCKIQTQKNRT</sequence>
<proteinExistence type="predicted"/>
<name>A0A076PIE9_COMTE</name>
<reference evidence="1 2" key="1">
    <citation type="journal article" date="2014" name="Genome Announc.">
        <title>Complete Genome Sequence of Polychlorinated Biphenyl Degrader Comamonas testosteroni TK102 (NBRC 109938).</title>
        <authorList>
            <person name="Fukuda K."/>
            <person name="Hosoyama A."/>
            <person name="Tsuchikane K."/>
            <person name="Ohji S."/>
            <person name="Yamazoe A."/>
            <person name="Fujita N."/>
            <person name="Shintani M."/>
            <person name="Kimbara K."/>
        </authorList>
    </citation>
    <scope>NUCLEOTIDE SEQUENCE [LARGE SCALE GENOMIC DNA]</scope>
    <source>
        <strain evidence="1">TK102</strain>
    </source>
</reference>
<accession>A0A076PIE9</accession>
<organism evidence="1 2">
    <name type="scientific">Comamonas testosteroni TK102</name>
    <dbReference type="NCBI Taxonomy" id="1392005"/>
    <lineage>
        <taxon>Bacteria</taxon>
        <taxon>Pseudomonadati</taxon>
        <taxon>Pseudomonadota</taxon>
        <taxon>Betaproteobacteria</taxon>
        <taxon>Burkholderiales</taxon>
        <taxon>Comamonadaceae</taxon>
        <taxon>Comamonas</taxon>
    </lineage>
</organism>
<dbReference type="KEGG" id="ctes:O987_06300"/>
<dbReference type="EMBL" id="CP006704">
    <property type="protein sequence ID" value="AIJ45418.1"/>
    <property type="molecule type" value="Genomic_DNA"/>
</dbReference>
<evidence type="ECO:0000313" key="2">
    <source>
        <dbReference type="Proteomes" id="UP000028782"/>
    </source>
</evidence>
<evidence type="ECO:0000313" key="1">
    <source>
        <dbReference type="EMBL" id="AIJ45418.1"/>
    </source>
</evidence>